<organism evidence="1 2">
    <name type="scientific">Toxocara canis</name>
    <name type="common">Canine roundworm</name>
    <dbReference type="NCBI Taxonomy" id="6265"/>
    <lineage>
        <taxon>Eukaryota</taxon>
        <taxon>Metazoa</taxon>
        <taxon>Ecdysozoa</taxon>
        <taxon>Nematoda</taxon>
        <taxon>Chromadorea</taxon>
        <taxon>Rhabditida</taxon>
        <taxon>Spirurina</taxon>
        <taxon>Ascaridomorpha</taxon>
        <taxon>Ascaridoidea</taxon>
        <taxon>Toxocaridae</taxon>
        <taxon>Toxocara</taxon>
    </lineage>
</organism>
<dbReference type="SUPFAM" id="SSF55486">
    <property type="entry name" value="Metalloproteases ('zincins'), catalytic domain"/>
    <property type="match status" value="1"/>
</dbReference>
<dbReference type="AlphaFoldDB" id="A0A183U965"/>
<proteinExistence type="predicted"/>
<evidence type="ECO:0000313" key="1">
    <source>
        <dbReference type="Proteomes" id="UP000050794"/>
    </source>
</evidence>
<dbReference type="Proteomes" id="UP000050794">
    <property type="component" value="Unassembled WGS sequence"/>
</dbReference>
<dbReference type="InterPro" id="IPR042089">
    <property type="entry name" value="Peptidase_M13_dom_2"/>
</dbReference>
<keyword evidence="1" id="KW-1185">Reference proteome</keyword>
<evidence type="ECO:0000313" key="2">
    <source>
        <dbReference type="WBParaSite" id="TCNE_0000503501-mRNA-1"/>
    </source>
</evidence>
<dbReference type="Gene3D" id="1.10.1380.10">
    <property type="entry name" value="Neutral endopeptidase , domain2"/>
    <property type="match status" value="1"/>
</dbReference>
<protein>
    <submittedName>
        <fullName evidence="2">TIR domain-containing protein</fullName>
    </submittedName>
</protein>
<reference evidence="2" key="1">
    <citation type="submission" date="2016-06" db="UniProtKB">
        <authorList>
            <consortium name="WormBaseParasite"/>
        </authorList>
    </citation>
    <scope>IDENTIFICATION</scope>
</reference>
<accession>A0A183U965</accession>
<sequence>LYAIYSDVLERTGVTAIRQLLRDLGGWPVLDGDDWEEWPHSWEKQLALVMNKTGVNAVILELAVSHDPDNSSRSIIEVLI</sequence>
<name>A0A183U965_TOXCA</name>
<dbReference type="WBParaSite" id="TCNE_0000503501-mRNA-1">
    <property type="protein sequence ID" value="TCNE_0000503501-mRNA-1"/>
    <property type="gene ID" value="TCNE_0000503501"/>
</dbReference>